<evidence type="ECO:0000256" key="2">
    <source>
        <dbReference type="ARBA" id="ARBA00005689"/>
    </source>
</evidence>
<evidence type="ECO:0000259" key="7">
    <source>
        <dbReference type="SMART" id="SM01002"/>
    </source>
</evidence>
<dbReference type="RefSeq" id="WP_406583076.1">
    <property type="nucleotide sequence ID" value="NZ_JBJHQH010000025.1"/>
</dbReference>
<dbReference type="GO" id="GO:0000286">
    <property type="term" value="F:alanine dehydrogenase activity"/>
    <property type="evidence" value="ECO:0007669"/>
    <property type="project" value="UniProtKB-EC"/>
</dbReference>
<dbReference type="SMART" id="SM01003">
    <property type="entry name" value="AlaDh_PNT_N"/>
    <property type="match status" value="1"/>
</dbReference>
<keyword evidence="5 6" id="KW-0520">NAD</keyword>
<keyword evidence="10" id="KW-1185">Reference proteome</keyword>
<dbReference type="InterPro" id="IPR008141">
    <property type="entry name" value="Ala_DH"/>
</dbReference>
<protein>
    <recommendedName>
        <fullName evidence="3 6">Alanine dehydrogenase</fullName>
        <ecNumber evidence="3 6">1.4.1.1</ecNumber>
    </recommendedName>
</protein>
<evidence type="ECO:0000256" key="5">
    <source>
        <dbReference type="ARBA" id="ARBA00023027"/>
    </source>
</evidence>
<dbReference type="PROSITE" id="PS00837">
    <property type="entry name" value="ALADH_PNT_2"/>
    <property type="match status" value="1"/>
</dbReference>
<comment type="catalytic activity">
    <reaction evidence="6">
        <text>L-alanine + NAD(+) + H2O = pyruvate + NH4(+) + NADH + H(+)</text>
        <dbReference type="Rhea" id="RHEA:18405"/>
        <dbReference type="ChEBI" id="CHEBI:15361"/>
        <dbReference type="ChEBI" id="CHEBI:15377"/>
        <dbReference type="ChEBI" id="CHEBI:15378"/>
        <dbReference type="ChEBI" id="CHEBI:28938"/>
        <dbReference type="ChEBI" id="CHEBI:57540"/>
        <dbReference type="ChEBI" id="CHEBI:57945"/>
        <dbReference type="ChEBI" id="CHEBI:57972"/>
        <dbReference type="EC" id="1.4.1.1"/>
    </reaction>
</comment>
<dbReference type="EC" id="1.4.1.1" evidence="3 6"/>
<dbReference type="InterPro" id="IPR007886">
    <property type="entry name" value="AlaDH/PNT_N"/>
</dbReference>
<evidence type="ECO:0000256" key="6">
    <source>
        <dbReference type="PIRNR" id="PIRNR000183"/>
    </source>
</evidence>
<keyword evidence="4 6" id="KW-0560">Oxidoreductase</keyword>
<comment type="pathway">
    <text evidence="1">Amino-acid degradation; L-alanine degradation via dehydrogenase pathway; NH(3) and pyruvate from L-alanine: step 1/1.</text>
</comment>
<dbReference type="PANTHER" id="PTHR42795:SF1">
    <property type="entry name" value="ALANINE DEHYDROGENASE"/>
    <property type="match status" value="1"/>
</dbReference>
<feature type="domain" description="Alanine dehydrogenase/pyridine nucleotide transhydrogenase N-terminal" evidence="8">
    <location>
        <begin position="4"/>
        <end position="136"/>
    </location>
</feature>
<dbReference type="SMART" id="SM01002">
    <property type="entry name" value="AlaDh_PNT_C"/>
    <property type="match status" value="1"/>
</dbReference>
<dbReference type="SUPFAM" id="SSF51735">
    <property type="entry name" value="NAD(P)-binding Rossmann-fold domains"/>
    <property type="match status" value="1"/>
</dbReference>
<comment type="caution">
    <text evidence="9">The sequence shown here is derived from an EMBL/GenBank/DDBJ whole genome shotgun (WGS) entry which is preliminary data.</text>
</comment>
<gene>
    <name evidence="9" type="primary">ald</name>
    <name evidence="9" type="ORF">ACJEBI_24455</name>
</gene>
<dbReference type="Pfam" id="PF01262">
    <property type="entry name" value="AlaDh_PNT_C"/>
    <property type="match status" value="1"/>
</dbReference>
<proteinExistence type="inferred from homology"/>
<dbReference type="CDD" id="cd05305">
    <property type="entry name" value="L-AlaDH"/>
    <property type="match status" value="1"/>
</dbReference>
<dbReference type="InterPro" id="IPR036291">
    <property type="entry name" value="NAD(P)-bd_dom_sf"/>
</dbReference>
<dbReference type="Pfam" id="PF05222">
    <property type="entry name" value="AlaDh_PNT_N"/>
    <property type="match status" value="1"/>
</dbReference>
<dbReference type="Proteomes" id="UP001623041">
    <property type="component" value="Unassembled WGS sequence"/>
</dbReference>
<organism evidence="9 10">
    <name type="scientific">Bacillus salipaludis</name>
    <dbReference type="NCBI Taxonomy" id="2547811"/>
    <lineage>
        <taxon>Bacteria</taxon>
        <taxon>Bacillati</taxon>
        <taxon>Bacillota</taxon>
        <taxon>Bacilli</taxon>
        <taxon>Bacillales</taxon>
        <taxon>Bacillaceae</taxon>
        <taxon>Bacillus</taxon>
    </lineage>
</organism>
<dbReference type="PIRSF" id="PIRSF000183">
    <property type="entry name" value="Alanine_dh"/>
    <property type="match status" value="1"/>
</dbReference>
<dbReference type="Gene3D" id="3.40.50.720">
    <property type="entry name" value="NAD(P)-binding Rossmann-like Domain"/>
    <property type="match status" value="2"/>
</dbReference>
<evidence type="ECO:0000313" key="9">
    <source>
        <dbReference type="EMBL" id="MFK9094611.1"/>
    </source>
</evidence>
<dbReference type="InterPro" id="IPR008143">
    <property type="entry name" value="Ala_DH/PNT_CS2"/>
</dbReference>
<sequence length="377" mass="40564">MIIGVPKEIKNNENRVSIIPAGVRSFVQSGHTVLIEHGAGIGSGITDEEFKEAGASIVPHSRDAWEADIVMKVKEPQPEEYHYFRKDLILFTYLHLAAEPELTKALVENEVIAIAYETIQLENGSLPLLTPMSEVAGRMSVQLGAQFLEKINGGKGVLLGGVPGVKPGKVVIIGGGIVGMNAAKMAIGLGADVTIIDISPERLRQLDDQFAGRIKTVMSNHFNIAHEVKDADLVIGAVLIPGAKAPQLVTEEMVKQMEENSVIIDVAIDQGGSIETCNHTTSHDSPTYLKHGILHYAVPNIPGAVSKTATYALANTTLPYALIIANKGIQKSIVLHPPLAKGFNTINGRVTHQAIAETHKYPYTSIHSIYQKTLTTS</sequence>
<name>A0ABW8RR58_9BACI</name>
<evidence type="ECO:0000256" key="1">
    <source>
        <dbReference type="ARBA" id="ARBA00005206"/>
    </source>
</evidence>
<evidence type="ECO:0000256" key="4">
    <source>
        <dbReference type="ARBA" id="ARBA00023002"/>
    </source>
</evidence>
<dbReference type="PANTHER" id="PTHR42795">
    <property type="entry name" value="ALANINE DEHYDROGENASE"/>
    <property type="match status" value="1"/>
</dbReference>
<comment type="similarity">
    <text evidence="2 6">Belongs to the AlaDH/PNT family.</text>
</comment>
<reference evidence="9 10" key="1">
    <citation type="submission" date="2024-11" db="EMBL/GenBank/DDBJ databases">
        <authorList>
            <person name="Lucas J.A."/>
        </authorList>
    </citation>
    <scope>NUCLEOTIDE SEQUENCE [LARGE SCALE GENOMIC DNA]</scope>
    <source>
        <strain evidence="9 10">Z 5.4</strain>
    </source>
</reference>
<evidence type="ECO:0000256" key="3">
    <source>
        <dbReference type="ARBA" id="ARBA00012897"/>
    </source>
</evidence>
<accession>A0ABW8RR58</accession>
<dbReference type="InterPro" id="IPR007698">
    <property type="entry name" value="AlaDH/PNT_NAD(H)-bd"/>
</dbReference>
<feature type="domain" description="Alanine dehydrogenase/pyridine nucleotide transhydrogenase NAD(H)-binding" evidence="7">
    <location>
        <begin position="148"/>
        <end position="297"/>
    </location>
</feature>
<dbReference type="NCBIfam" id="TIGR00518">
    <property type="entry name" value="alaDH"/>
    <property type="match status" value="1"/>
</dbReference>
<dbReference type="SUPFAM" id="SSF52283">
    <property type="entry name" value="Formate/glycerate dehydrogenase catalytic domain-like"/>
    <property type="match status" value="1"/>
</dbReference>
<evidence type="ECO:0000259" key="8">
    <source>
        <dbReference type="SMART" id="SM01003"/>
    </source>
</evidence>
<dbReference type="EMBL" id="JBJHQH010000025">
    <property type="protein sequence ID" value="MFK9094611.1"/>
    <property type="molecule type" value="Genomic_DNA"/>
</dbReference>
<evidence type="ECO:0000313" key="10">
    <source>
        <dbReference type="Proteomes" id="UP001623041"/>
    </source>
</evidence>